<dbReference type="InterPro" id="IPR032876">
    <property type="entry name" value="J_dom"/>
</dbReference>
<dbReference type="Proteomes" id="UP000198851">
    <property type="component" value="Unassembled WGS sequence"/>
</dbReference>
<reference evidence="3" key="1">
    <citation type="submission" date="2016-10" db="EMBL/GenBank/DDBJ databases">
        <authorList>
            <person name="Varghese N."/>
            <person name="Submissions S."/>
        </authorList>
    </citation>
    <scope>NUCLEOTIDE SEQUENCE [LARGE SCALE GENOMIC DNA]</scope>
    <source>
        <strain evidence="3">DSM 28453</strain>
    </source>
</reference>
<evidence type="ECO:0000313" key="2">
    <source>
        <dbReference type="EMBL" id="SFK78223.1"/>
    </source>
</evidence>
<dbReference type="OrthoDB" id="7357280at2"/>
<gene>
    <name evidence="2" type="ORF">SAMN04488036_102160</name>
</gene>
<dbReference type="EMBL" id="FOSZ01000002">
    <property type="protein sequence ID" value="SFK78223.1"/>
    <property type="molecule type" value="Genomic_DNA"/>
</dbReference>
<evidence type="ECO:0000313" key="3">
    <source>
        <dbReference type="Proteomes" id="UP000198851"/>
    </source>
</evidence>
<dbReference type="PANTHER" id="PTHR36251:SF2">
    <property type="entry name" value="GIFSY-2 PROPHAGE HOST SPECIFICITY PROTEIN J, PHAGE LAMBDA"/>
    <property type="match status" value="1"/>
</dbReference>
<dbReference type="AlphaFoldDB" id="A0A1I4CBS7"/>
<dbReference type="RefSeq" id="WP_093321747.1">
    <property type="nucleotide sequence ID" value="NZ_FOSZ01000002.1"/>
</dbReference>
<name>A0A1I4CBS7_9RHOB</name>
<keyword evidence="3" id="KW-1185">Reference proteome</keyword>
<dbReference type="Pfam" id="PF13550">
    <property type="entry name" value="Phage-tail_3"/>
    <property type="match status" value="1"/>
</dbReference>
<protein>
    <submittedName>
        <fullName evidence="2">Putative phage tail protein</fullName>
    </submittedName>
</protein>
<sequence>MPPVVLGVAALGGAALAAGGIGAALAAGGLIGIAANFGASMLLSAAAQALMPQPTVAMQARTVTVREPVMPREMVYGRARKGGVIVFLHANGDKDQYLHLVIVLAAHRVKSIGAIYFEGEEAINVSGTAQGRWSGKVTLEKRLGHEDQTAFAGLVEDVSEHWTEDHRLAGCAAIYLRLTYDADAFPGGIPNITVDMEGKDDILDPRSGEQVYTENAALCVADYMAHAAYGIGAGIGAEDGIDLDALVEAANICDEVVPLAAGGTEPRYSCNGVVTLSESPKTIIEAMLTAMAGRCIWQGGRWRLQAGAYRIPEVTLGADDLREGGLQLTTRLSRASNFNAVRGQFVSPENDWQPDDFPAYASDVYLTEDGGERIWRDIALPFTISAAAAQRLAKIELERARRQMSVKLDGKLSAWSVAVGETVQLDYARWGFASKPFDVQSMRLDLVQMGDAPLLVPDLVLRETSPLIYDWDASEEQIYAAAPRTNLPSAFAVAAPGRPEISEELYITRDGGGAKVLIRVTWAAAASSFVGQYQLEGQRDGGAWLDCGRTSGTTLELRDASPGHWKFRVKALSVLGVSSGWRMREAEILGLTAPPEALRNVTLQTAGGLAILKWTRAADPDVRVAGNIVIRHSTEGIPTWANSYSMDRVAGAEAIAVVPLKPGSYLIRAEDSGGRLGPVATVSTKGAQALSFASIDSLQADPGFPGGMTDLAVVGSTLRLATSTDEEGVPSTTTNEGLYSFGAGLDFGAVRHLRLRSQISVAALALLDQIDARAELIDAWADFDGTEGAEIDVVVEVRETDDDPLGAPSWGPWGRVDNHEIEARAIEARAWLSTGDPAFTPVVSALRLHADEVA</sequence>
<feature type="domain" description="Tip attachment protein J" evidence="1">
    <location>
        <begin position="278"/>
        <end position="426"/>
    </location>
</feature>
<dbReference type="PANTHER" id="PTHR36251">
    <property type="entry name" value="FELS-1 PROPHAGE HOST SPECIFICITY PROTEIN-RELATED"/>
    <property type="match status" value="1"/>
</dbReference>
<proteinExistence type="predicted"/>
<organism evidence="2 3">
    <name type="scientific">Shimia haliotis</name>
    <dbReference type="NCBI Taxonomy" id="1280847"/>
    <lineage>
        <taxon>Bacteria</taxon>
        <taxon>Pseudomonadati</taxon>
        <taxon>Pseudomonadota</taxon>
        <taxon>Alphaproteobacteria</taxon>
        <taxon>Rhodobacterales</taxon>
        <taxon>Roseobacteraceae</taxon>
    </lineage>
</organism>
<accession>A0A1I4CBS7</accession>
<evidence type="ECO:0000259" key="1">
    <source>
        <dbReference type="Pfam" id="PF13550"/>
    </source>
</evidence>
<dbReference type="InterPro" id="IPR053171">
    <property type="entry name" value="Viral_Tip_Attach_Protein"/>
</dbReference>
<dbReference type="STRING" id="1280847.SAMN04488036_102160"/>